<organism evidence="1 2">
    <name type="scientific">Novosphingobium beihaiensis</name>
    <dbReference type="NCBI Taxonomy" id="2930389"/>
    <lineage>
        <taxon>Bacteria</taxon>
        <taxon>Pseudomonadati</taxon>
        <taxon>Pseudomonadota</taxon>
        <taxon>Alphaproteobacteria</taxon>
        <taxon>Sphingomonadales</taxon>
        <taxon>Sphingomonadaceae</taxon>
        <taxon>Novosphingobium</taxon>
    </lineage>
</organism>
<gene>
    <name evidence="1" type="ORF">MTR66_09555</name>
</gene>
<dbReference type="RefSeq" id="WP_243920264.1">
    <property type="nucleotide sequence ID" value="NZ_JALHLG010000011.1"/>
</dbReference>
<protein>
    <submittedName>
        <fullName evidence="1">Uncharacterized protein</fullName>
    </submittedName>
</protein>
<sequence>VKATRLTTASFVQQNLATAQIYTQVSDSSLQSTLANANTLERAATPCPEDPPRLRAGSLRNCSLFKT</sequence>
<reference evidence="1 2" key="1">
    <citation type="submission" date="2022-04" db="EMBL/GenBank/DDBJ databases">
        <title>Identification of a novel bacterium isolated from mangrove sediments.</title>
        <authorList>
            <person name="Pan X."/>
        </authorList>
    </citation>
    <scope>NUCLEOTIDE SEQUENCE [LARGE SCALE GENOMIC DNA]</scope>
    <source>
        <strain evidence="1 2">B2638</strain>
    </source>
</reference>
<proteinExistence type="predicted"/>
<evidence type="ECO:0000313" key="2">
    <source>
        <dbReference type="Proteomes" id="UP001202281"/>
    </source>
</evidence>
<name>A0ABT0BPU7_9SPHN</name>
<keyword evidence="2" id="KW-1185">Reference proteome</keyword>
<comment type="caution">
    <text evidence="1">The sequence shown here is derived from an EMBL/GenBank/DDBJ whole genome shotgun (WGS) entry which is preliminary data.</text>
</comment>
<evidence type="ECO:0000313" key="1">
    <source>
        <dbReference type="EMBL" id="MCJ2187059.1"/>
    </source>
</evidence>
<dbReference type="Proteomes" id="UP001202281">
    <property type="component" value="Unassembled WGS sequence"/>
</dbReference>
<accession>A0ABT0BPU7</accession>
<feature type="non-terminal residue" evidence="1">
    <location>
        <position position="1"/>
    </location>
</feature>
<dbReference type="EMBL" id="JALHLG010000011">
    <property type="protein sequence ID" value="MCJ2187059.1"/>
    <property type="molecule type" value="Genomic_DNA"/>
</dbReference>